<dbReference type="RefSeq" id="WP_044625052.1">
    <property type="nucleotide sequence ID" value="NZ_JTDV01000001.1"/>
</dbReference>
<feature type="signal peptide" evidence="1">
    <location>
        <begin position="1"/>
        <end position="18"/>
    </location>
</feature>
<dbReference type="SUPFAM" id="SSF69322">
    <property type="entry name" value="Tricorn protease domain 2"/>
    <property type="match status" value="1"/>
</dbReference>
<evidence type="ECO:0000313" key="2">
    <source>
        <dbReference type="EMBL" id="KJD34666.1"/>
    </source>
</evidence>
<sequence>MKKLFLFLFLINIIYGYAQNEAANWYFGENAGINFNTTTGNVTPVTGGNLNTREGCTSISDENGNLLFYTDGSIVYNSDHNVMDNGTGLVGDESSTQSAIIVPKPQDPNIYYIFTVDDQVTQNSPVNLGLNYSEVDMTLDGGKGAITVKNVNLVPECSEKVTAVLKDCINDTFWVVTFADESGVGSTFNTFFAFEVNTTGVNLTPVKSTFSSLSIYEGRGYLKLSPDGTKMACANVDYGIYLYDFDADTGIVSNQILIKNSSGNYQPYGLEFSPNSKLLYINYSNDYFGVGNDDASRHNAILAQYNLNEIDIPNSEVIIDNRQLYRGGLQLGPNGKIYRALSITYENGASYLGAIENPNIIGTGCNYNHHAVNISPMRSTQGLPPFISSFFNTQIDIIKNGEDSINLALCDGDNYTLTSEIIPGATYIWKKDNIIISETDYDLLVSEGGKYEVYIEPNNGDCALEGSAFVSYNPNPTAINHTLLQCDEDGVTDGLTTFNLTQAFNTLVDNETNRSAKYYSDISRTTEVNPDSFNNSTNPQTIYVEVINDDTGCLSVAELTLTVSLTNANNVALPAACDDDGIEDGIYLFDLSNADNLVINGHPQDLTISYYENYDDALLEQTPLDTNYYNTTPYSQTIYARTENANNCYGISEVLLTVNKLPEINTEYITNYCVNFYPETITLNAGILEGIPSDYTYSWSNGENTYEIEINEPGNYNVTVTNSYGCSKERNIVVNSSNVAQINTINIIDATQNNTITVLASGDGEYEYSLLDEENNIVFPYQTSNIFENISPGIYSVYVQDTKNDCGEVSELISVIGFPKYFTPNGDGVNDTWQVSGVSSMFQPNSKILIFDRYGKLLKELSPTETGWNGTFKGKKLPSDDYWFSVKLQDGRIFKNHFSLKL</sequence>
<accession>A0A0D7W690</accession>
<reference evidence="2 3" key="1">
    <citation type="journal article" date="2015" name="Antonie Van Leeuwenhoek">
        <title>Tamlana nanhaiensis sp. nov., isolated from surface seawater collected from the South China Sea.</title>
        <authorList>
            <person name="Liu X."/>
            <person name="Lai Q."/>
            <person name="Du Y."/>
            <person name="Li G."/>
            <person name="Sun F."/>
            <person name="Shao Z."/>
        </authorList>
    </citation>
    <scope>NUCLEOTIDE SEQUENCE [LARGE SCALE GENOMIC DNA]</scope>
    <source>
        <strain evidence="2 3">FHC16</strain>
    </source>
</reference>
<keyword evidence="3" id="KW-1185">Reference proteome</keyword>
<dbReference type="Proteomes" id="UP000032361">
    <property type="component" value="Unassembled WGS sequence"/>
</dbReference>
<gene>
    <name evidence="2" type="ORF">PK35_02525</name>
</gene>
<dbReference type="EMBL" id="JTDV01000001">
    <property type="protein sequence ID" value="KJD34666.1"/>
    <property type="molecule type" value="Genomic_DNA"/>
</dbReference>
<dbReference type="Pfam" id="PF13585">
    <property type="entry name" value="CHU_C"/>
    <property type="match status" value="1"/>
</dbReference>
<proteinExistence type="predicted"/>
<dbReference type="STRING" id="1382798.PK35_02525"/>
<organism evidence="2 3">
    <name type="scientific">Neotamlana nanhaiensis</name>
    <dbReference type="NCBI Taxonomy" id="1382798"/>
    <lineage>
        <taxon>Bacteria</taxon>
        <taxon>Pseudomonadati</taxon>
        <taxon>Bacteroidota</taxon>
        <taxon>Flavobacteriia</taxon>
        <taxon>Flavobacteriales</taxon>
        <taxon>Flavobacteriaceae</taxon>
        <taxon>Neotamlana</taxon>
    </lineage>
</organism>
<protein>
    <submittedName>
        <fullName evidence="2">Uncharacterized protein</fullName>
    </submittedName>
</protein>
<feature type="chain" id="PRO_5002325317" evidence="1">
    <location>
        <begin position="19"/>
        <end position="902"/>
    </location>
</feature>
<dbReference type="PATRIC" id="fig|1382798.3.peg.511"/>
<dbReference type="OrthoDB" id="9765926at2"/>
<dbReference type="InterPro" id="IPR026341">
    <property type="entry name" value="T9SS_type_B"/>
</dbReference>
<dbReference type="AlphaFoldDB" id="A0A0D7W690"/>
<dbReference type="NCBIfam" id="TIGR04131">
    <property type="entry name" value="Bac_Flav_CTERM"/>
    <property type="match status" value="1"/>
</dbReference>
<name>A0A0D7W690_9FLAO</name>
<comment type="caution">
    <text evidence="2">The sequence shown here is derived from an EMBL/GenBank/DDBJ whole genome shotgun (WGS) entry which is preliminary data.</text>
</comment>
<keyword evidence="1" id="KW-0732">Signal</keyword>
<evidence type="ECO:0000313" key="3">
    <source>
        <dbReference type="Proteomes" id="UP000032361"/>
    </source>
</evidence>
<evidence type="ECO:0000256" key="1">
    <source>
        <dbReference type="SAM" id="SignalP"/>
    </source>
</evidence>